<gene>
    <name evidence="3" type="ORF">PQ628_26365</name>
</gene>
<dbReference type="RefSeq" id="WP_008999275.1">
    <property type="nucleotide sequence ID" value="NZ_BAABYV010000001.1"/>
</dbReference>
<evidence type="ECO:0000256" key="2">
    <source>
        <dbReference type="ARBA" id="ARBA00022729"/>
    </source>
</evidence>
<name>A0AAW6ILH7_BACOV</name>
<protein>
    <recommendedName>
        <fullName evidence="1">Type IV secretion system putative lipoprotein virB7</fullName>
    </recommendedName>
</protein>
<accession>A0AAW6ILH7</accession>
<dbReference type="AlphaFoldDB" id="A0AAW6ILH7"/>
<comment type="caution">
    <text evidence="3">The sequence shown here is derived from an EMBL/GenBank/DDBJ whole genome shotgun (WGS) entry which is preliminary data.</text>
</comment>
<evidence type="ECO:0000313" key="3">
    <source>
        <dbReference type="EMBL" id="MDC7961726.1"/>
    </source>
</evidence>
<dbReference type="EMBL" id="JAQQPO010000055">
    <property type="protein sequence ID" value="MDC7961726.1"/>
    <property type="molecule type" value="Genomic_DNA"/>
</dbReference>
<organism evidence="3 4">
    <name type="scientific">Bacteroides ovatus</name>
    <dbReference type="NCBI Taxonomy" id="28116"/>
    <lineage>
        <taxon>Bacteria</taxon>
        <taxon>Pseudomonadati</taxon>
        <taxon>Bacteroidota</taxon>
        <taxon>Bacteroidia</taxon>
        <taxon>Bacteroidales</taxon>
        <taxon>Bacteroidaceae</taxon>
        <taxon>Bacteroides</taxon>
    </lineage>
</organism>
<evidence type="ECO:0000313" key="4">
    <source>
        <dbReference type="Proteomes" id="UP001215078"/>
    </source>
</evidence>
<proteinExistence type="predicted"/>
<keyword evidence="2" id="KW-0732">Signal</keyword>
<dbReference type="InterPro" id="IPR012640">
    <property type="entry name" value="Membr_lipoprot_lipid_attach_CS"/>
</dbReference>
<sequence length="179" mass="21004">MKRLFILFGILIILASCNQKNNKNFKSLNYTKLKQPMCYFAKTDSGFVLKAESNKDYKYKYIEYVINKNEIKMYSDSLYDLYCGVSITYPIKFGRGSFMGDWEFSNRSICKLKPTGEMIDKRYVYKTKFSNFNSPEIRTHIKELNFEINGHEFDIALDSIETRTLLPTFEPTLYTAKGL</sequence>
<dbReference type="Pfam" id="PF08139">
    <property type="entry name" value="LPAM_1"/>
    <property type="match status" value="1"/>
</dbReference>
<dbReference type="Proteomes" id="UP001215078">
    <property type="component" value="Unassembled WGS sequence"/>
</dbReference>
<dbReference type="PROSITE" id="PS51257">
    <property type="entry name" value="PROKAR_LIPOPROTEIN"/>
    <property type="match status" value="1"/>
</dbReference>
<evidence type="ECO:0000256" key="1">
    <source>
        <dbReference type="ARBA" id="ARBA00017922"/>
    </source>
</evidence>
<reference evidence="3" key="1">
    <citation type="submission" date="2022-10" db="EMBL/GenBank/DDBJ databases">
        <title>Human gut microbiome strain richness.</title>
        <authorList>
            <person name="Chen-Liaw A."/>
        </authorList>
    </citation>
    <scope>NUCLEOTIDE SEQUENCE</scope>
    <source>
        <strain evidence="3">RTP21484st1_H8_RTP21484_190118</strain>
    </source>
</reference>